<reference evidence="5 6" key="1">
    <citation type="journal article" date="2016" name="Front. Microbiol.">
        <title>Single-Cell (Meta-)Genomics of a Dimorphic Candidatus Thiomargarita nelsonii Reveals Genomic Plasticity.</title>
        <authorList>
            <person name="Flood B.E."/>
            <person name="Fliss P."/>
            <person name="Jones D.S."/>
            <person name="Dick G.J."/>
            <person name="Jain S."/>
            <person name="Kaster A.K."/>
            <person name="Winkel M."/>
            <person name="Mussmann M."/>
            <person name="Bailey J."/>
        </authorList>
    </citation>
    <scope>NUCLEOTIDE SEQUENCE [LARGE SCALE GENOMIC DNA]</scope>
    <source>
        <strain evidence="5">Hydrate Ridge</strain>
    </source>
</reference>
<comment type="caution">
    <text evidence="5">The sequence shown here is derived from an EMBL/GenBank/DDBJ whole genome shotgun (WGS) entry which is preliminary data.</text>
</comment>
<dbReference type="Pfam" id="PF17908">
    <property type="entry name" value="APAF1_C"/>
    <property type="match status" value="1"/>
</dbReference>
<organism evidence="5 6">
    <name type="scientific">Candidatus Thiomargarita nelsonii</name>
    <dbReference type="NCBI Taxonomy" id="1003181"/>
    <lineage>
        <taxon>Bacteria</taxon>
        <taxon>Pseudomonadati</taxon>
        <taxon>Pseudomonadota</taxon>
        <taxon>Gammaproteobacteria</taxon>
        <taxon>Thiotrichales</taxon>
        <taxon>Thiotrichaceae</taxon>
        <taxon>Thiomargarita</taxon>
    </lineage>
</organism>
<dbReference type="Gene3D" id="3.40.50.300">
    <property type="entry name" value="P-loop containing nucleotide triphosphate hydrolases"/>
    <property type="match status" value="1"/>
</dbReference>
<dbReference type="EMBL" id="JSZA02000037">
    <property type="protein sequence ID" value="KHD05381.1"/>
    <property type="molecule type" value="Genomic_DNA"/>
</dbReference>
<proteinExistence type="predicted"/>
<feature type="domain" description="NB-ARC" evidence="3">
    <location>
        <begin position="42"/>
        <end position="204"/>
    </location>
</feature>
<dbReference type="InterPro" id="IPR027417">
    <property type="entry name" value="P-loop_NTPase"/>
</dbReference>
<gene>
    <name evidence="5" type="ORF">PN36_11900</name>
</gene>
<dbReference type="AlphaFoldDB" id="A0A0A6RNI9"/>
<evidence type="ECO:0000256" key="1">
    <source>
        <dbReference type="ARBA" id="ARBA00022574"/>
    </source>
</evidence>
<evidence type="ECO:0000313" key="6">
    <source>
        <dbReference type="Proteomes" id="UP000030428"/>
    </source>
</evidence>
<dbReference type="GO" id="GO:0005829">
    <property type="term" value="C:cytosol"/>
    <property type="evidence" value="ECO:0007669"/>
    <property type="project" value="UniProtKB-ARBA"/>
</dbReference>
<evidence type="ECO:0008006" key="7">
    <source>
        <dbReference type="Google" id="ProtNLM"/>
    </source>
</evidence>
<dbReference type="PANTHER" id="PTHR22845">
    <property type="entry name" value="APOPTOTIC PROTEASE-ACTIVATING FACTOR 1"/>
    <property type="match status" value="1"/>
</dbReference>
<accession>A0A0A6RNI9</accession>
<keyword evidence="2" id="KW-0677">Repeat</keyword>
<dbReference type="Pfam" id="PF00931">
    <property type="entry name" value="NB-ARC"/>
    <property type="match status" value="1"/>
</dbReference>
<dbReference type="SUPFAM" id="SSF52540">
    <property type="entry name" value="P-loop containing nucleoside triphosphate hydrolases"/>
    <property type="match status" value="1"/>
</dbReference>
<name>A0A0A6RNI9_9GAMM</name>
<protein>
    <recommendedName>
        <fullName evidence="7">NB-ARC domain-containing protein</fullName>
    </recommendedName>
</protein>
<evidence type="ECO:0000259" key="4">
    <source>
        <dbReference type="Pfam" id="PF17908"/>
    </source>
</evidence>
<dbReference type="Gene3D" id="1.25.40.370">
    <property type="match status" value="1"/>
</dbReference>
<feature type="domain" description="APAF-1 helical" evidence="4">
    <location>
        <begin position="256"/>
        <end position="329"/>
    </location>
</feature>
<evidence type="ECO:0000259" key="3">
    <source>
        <dbReference type="Pfam" id="PF00931"/>
    </source>
</evidence>
<dbReference type="Proteomes" id="UP000030428">
    <property type="component" value="Unassembled WGS sequence"/>
</dbReference>
<sequence length="397" mass="45154">MVDTKQQEIGRKLGELKKLNQYVTLSHVPALPRHFVKNEFLFNEIKTKLLAKSSDEQRAPIVLQGISGMGKSVMAAALGHDTDIQHAFSDGIFWLRLCADADLLERQVALVSALDGTIDFVDIEAGAERLRKLCATRFCLVILDDVLDAGVLSAFNFVGQHCQVLITTHDKELLEFAQYFMTALGYEIKPFTEQQAVEFFSHCVDVTDVNLVRACDYSPLILKLMGNVASQWDSSELIERLQDDDYEYLEAEAERLDEHLLAAYRRQCGQHGWVSGPNDGYFFEYLCMHLHSAGRDNELKLLLLDFDWIRNKLEATSVLALLNDYEWLEDTDLERVKNVLSRGALVLLKNKQELATQLLENLWGDKSLQDNKNIQALLNQAKELVPDWQPAFPTFNE</sequence>
<evidence type="ECO:0000256" key="2">
    <source>
        <dbReference type="ARBA" id="ARBA00022737"/>
    </source>
</evidence>
<dbReference type="PANTHER" id="PTHR22845:SF5">
    <property type="entry name" value="APOPTOTIC PROTEASE-ACTIVATING FACTOR 1"/>
    <property type="match status" value="1"/>
</dbReference>
<dbReference type="InterPro" id="IPR002182">
    <property type="entry name" value="NB-ARC"/>
</dbReference>
<keyword evidence="1" id="KW-0853">WD repeat</keyword>
<dbReference type="InterPro" id="IPR041452">
    <property type="entry name" value="APAF1_C"/>
</dbReference>
<keyword evidence="6" id="KW-1185">Reference proteome</keyword>
<dbReference type="GO" id="GO:0043531">
    <property type="term" value="F:ADP binding"/>
    <property type="evidence" value="ECO:0007669"/>
    <property type="project" value="InterPro"/>
</dbReference>
<evidence type="ECO:0000313" key="5">
    <source>
        <dbReference type="EMBL" id="KHD05381.1"/>
    </source>
</evidence>